<dbReference type="SUPFAM" id="SSF54001">
    <property type="entry name" value="Cysteine proteinases"/>
    <property type="match status" value="1"/>
</dbReference>
<evidence type="ECO:0000313" key="1">
    <source>
        <dbReference type="EnsemblProtists" id="PYU1_T003826"/>
    </source>
</evidence>
<dbReference type="VEuPathDB" id="FungiDB:PYU1_G003816"/>
<evidence type="ECO:0000313" key="2">
    <source>
        <dbReference type="Proteomes" id="UP000019132"/>
    </source>
</evidence>
<dbReference type="OMA" id="SELMYLM"/>
<dbReference type="InterPro" id="IPR038765">
    <property type="entry name" value="Papain-like_cys_pep_sf"/>
</dbReference>
<dbReference type="EnsemblProtists" id="PYU1_T003826">
    <property type="protein sequence ID" value="PYU1_T003826"/>
    <property type="gene ID" value="PYU1_G003816"/>
</dbReference>
<dbReference type="PANTHER" id="PTHR35899">
    <property type="entry name" value="PAPAIN FAMILY CYSTEINE PROTEASE DOMAIN CONTAINING PROTEIN"/>
    <property type="match status" value="1"/>
</dbReference>
<dbReference type="HOGENOM" id="CLU_029585_0_0_1"/>
<protein>
    <recommendedName>
        <fullName evidence="3">Peptidase C1A papain C-terminal domain-containing protein</fullName>
    </recommendedName>
</protein>
<dbReference type="InParanoid" id="K3WFT5"/>
<accession>K3WFT5</accession>
<dbReference type="AlphaFoldDB" id="K3WFT5"/>
<reference evidence="1" key="3">
    <citation type="submission" date="2015-02" db="UniProtKB">
        <authorList>
            <consortium name="EnsemblProtists"/>
        </authorList>
    </citation>
    <scope>IDENTIFICATION</scope>
    <source>
        <strain evidence="1">DAOM BR144</strain>
    </source>
</reference>
<name>K3WFT5_GLOUD</name>
<dbReference type="Gene3D" id="3.90.70.10">
    <property type="entry name" value="Cysteine proteinases"/>
    <property type="match status" value="1"/>
</dbReference>
<dbReference type="CDD" id="cd02619">
    <property type="entry name" value="Peptidase_C1"/>
    <property type="match status" value="1"/>
</dbReference>
<organism evidence="1 2">
    <name type="scientific">Globisporangium ultimum (strain ATCC 200006 / CBS 805.95 / DAOM BR144)</name>
    <name type="common">Pythium ultimum</name>
    <dbReference type="NCBI Taxonomy" id="431595"/>
    <lineage>
        <taxon>Eukaryota</taxon>
        <taxon>Sar</taxon>
        <taxon>Stramenopiles</taxon>
        <taxon>Oomycota</taxon>
        <taxon>Peronosporomycetes</taxon>
        <taxon>Pythiales</taxon>
        <taxon>Pythiaceae</taxon>
        <taxon>Globisporangium</taxon>
    </lineage>
</organism>
<proteinExistence type="predicted"/>
<dbReference type="eggNOG" id="ENOG502QRJI">
    <property type="taxonomic scope" value="Eukaryota"/>
</dbReference>
<dbReference type="Proteomes" id="UP000019132">
    <property type="component" value="Unassembled WGS sequence"/>
</dbReference>
<dbReference type="PANTHER" id="PTHR35899:SF1">
    <property type="entry name" value="PEPTIDASE C1A PAPAIN C-TERMINAL DOMAIN-CONTAINING PROTEIN"/>
    <property type="match status" value="1"/>
</dbReference>
<reference evidence="2" key="2">
    <citation type="submission" date="2010-04" db="EMBL/GenBank/DDBJ databases">
        <authorList>
            <person name="Buell R."/>
            <person name="Hamilton J."/>
            <person name="Hostetler J."/>
        </authorList>
    </citation>
    <scope>NUCLEOTIDE SEQUENCE [LARGE SCALE GENOMIC DNA]</scope>
    <source>
        <strain evidence="2">DAOM:BR144</strain>
    </source>
</reference>
<evidence type="ECO:0008006" key="3">
    <source>
        <dbReference type="Google" id="ProtNLM"/>
    </source>
</evidence>
<dbReference type="EMBL" id="GL376638">
    <property type="status" value="NOT_ANNOTATED_CDS"/>
    <property type="molecule type" value="Genomic_DNA"/>
</dbReference>
<keyword evidence="2" id="KW-1185">Reference proteome</keyword>
<reference evidence="2" key="1">
    <citation type="journal article" date="2010" name="Genome Biol.">
        <title>Genome sequence of the necrotrophic plant pathogen Pythium ultimum reveals original pathogenicity mechanisms and effector repertoire.</title>
        <authorList>
            <person name="Levesque C.A."/>
            <person name="Brouwer H."/>
            <person name="Cano L."/>
            <person name="Hamilton J.P."/>
            <person name="Holt C."/>
            <person name="Huitema E."/>
            <person name="Raffaele S."/>
            <person name="Robideau G.P."/>
            <person name="Thines M."/>
            <person name="Win J."/>
            <person name="Zerillo M.M."/>
            <person name="Beakes G.W."/>
            <person name="Boore J.L."/>
            <person name="Busam D."/>
            <person name="Dumas B."/>
            <person name="Ferriera S."/>
            <person name="Fuerstenberg S.I."/>
            <person name="Gachon C.M."/>
            <person name="Gaulin E."/>
            <person name="Govers F."/>
            <person name="Grenville-Briggs L."/>
            <person name="Horner N."/>
            <person name="Hostetler J."/>
            <person name="Jiang R.H."/>
            <person name="Johnson J."/>
            <person name="Krajaejun T."/>
            <person name="Lin H."/>
            <person name="Meijer H.J."/>
            <person name="Moore B."/>
            <person name="Morris P."/>
            <person name="Phuntmart V."/>
            <person name="Puiu D."/>
            <person name="Shetty J."/>
            <person name="Stajich J.E."/>
            <person name="Tripathy S."/>
            <person name="Wawra S."/>
            <person name="van West P."/>
            <person name="Whitty B.R."/>
            <person name="Coutinho P.M."/>
            <person name="Henrissat B."/>
            <person name="Martin F."/>
            <person name="Thomas P.D."/>
            <person name="Tyler B.M."/>
            <person name="De Vries R.P."/>
            <person name="Kamoun S."/>
            <person name="Yandell M."/>
            <person name="Tisserat N."/>
            <person name="Buell C.R."/>
        </authorList>
    </citation>
    <scope>NUCLEOTIDE SEQUENCE</scope>
    <source>
        <strain evidence="2">DAOM:BR144</strain>
    </source>
</reference>
<sequence length="635" mass="71231">MSPPRSNSYGALGYAHEDDAFLGPSEAPRRSAASLRAWGKIAIGAAVGLAGVGYCVNVQSSLQAQQEMIALMQEQLQAMHSVVVQSAAVQNRATVSNSAHSHFSLSSLSSKLPPKFHVKHVTPLKTQDNRGTCWDFATIGTLEQSYRAQGVQNGWLKPDEYVALSEQAYGAEVLRLCSGPPGSPQQVACLIPGNQIWKNSTEGGESGELFYLMNGLKDSIFPDTICPYIPDDGNDTVCKGLTPEKRKTNPLKVTIRKMDTYYDELAVKRALLRDGNAMAFTTATPYATYFYPCVGEFLNDPRCNPASPKCTLCPAELPQTTCCIPITGRESYNMDGEFITTPSMMPEGGHVMTLVGYNDLYRTTQGYTGGFILKNSWWDGTHPKLGPTHARGSHTAKWWMQEVSDWEERRMCPNSHNPENWYQCGDFGEVIQRNADSGVKVPLPLSRSEVGEFKEGIESCLSEETELYAKTNFQPLHLRCTDSSYCLEDKDIMYFARNMTEYGDRMQILCLYEYNTVSKNASEICLPPLLVQQIAYVLSPVDDEILTNDPDVCGHYFYPYEVQKQYNSQFGNFYVNNFEVKWHPQSYVANERHFPEMDYTDIMHSTRQQNHYDFVGPFPFARVVASKDLPKVDEL</sequence>